<dbReference type="PANTHER" id="PTHR42957">
    <property type="entry name" value="HELICASE MJ1565-RELATED"/>
    <property type="match status" value="1"/>
</dbReference>
<dbReference type="EMBL" id="SMKQ01000095">
    <property type="protein sequence ID" value="TDD44631.1"/>
    <property type="molecule type" value="Genomic_DNA"/>
</dbReference>
<proteinExistence type="predicted"/>
<evidence type="ECO:0000313" key="2">
    <source>
        <dbReference type="Proteomes" id="UP000295302"/>
    </source>
</evidence>
<accession>A0A4R4YIA3</accession>
<protein>
    <submittedName>
        <fullName evidence="1">ATP-binding protein</fullName>
    </submittedName>
</protein>
<dbReference type="PANTHER" id="PTHR42957:SF1">
    <property type="entry name" value="HELICASE MJ1565-RELATED"/>
    <property type="match status" value="1"/>
</dbReference>
<comment type="caution">
    <text evidence="1">The sequence shown here is derived from an EMBL/GenBank/DDBJ whole genome shotgun (WGS) entry which is preliminary data.</text>
</comment>
<name>A0A4R4YIA3_9ACTN</name>
<feature type="non-terminal residue" evidence="1">
    <location>
        <position position="1"/>
    </location>
</feature>
<keyword evidence="2" id="KW-1185">Reference proteome</keyword>
<evidence type="ECO:0000313" key="1">
    <source>
        <dbReference type="EMBL" id="TDD44631.1"/>
    </source>
</evidence>
<dbReference type="RefSeq" id="WP_132616508.1">
    <property type="nucleotide sequence ID" value="NZ_SMKQ01000095.1"/>
</dbReference>
<keyword evidence="1" id="KW-0067">ATP-binding</keyword>
<dbReference type="OrthoDB" id="3881471at2"/>
<reference evidence="1 2" key="1">
    <citation type="submission" date="2019-03" db="EMBL/GenBank/DDBJ databases">
        <title>Draft genome sequences of novel Actinobacteria.</title>
        <authorList>
            <person name="Sahin N."/>
            <person name="Ay H."/>
            <person name="Saygin H."/>
        </authorList>
    </citation>
    <scope>NUCLEOTIDE SEQUENCE [LARGE SCALE GENOMIC DNA]</scope>
    <source>
        <strain evidence="1 2">CH32</strain>
    </source>
</reference>
<dbReference type="InterPro" id="IPR027417">
    <property type="entry name" value="P-loop_NTPase"/>
</dbReference>
<dbReference type="SUPFAM" id="SSF52540">
    <property type="entry name" value="P-loop containing nucleoside triphosphate hydrolases"/>
    <property type="match status" value="1"/>
</dbReference>
<dbReference type="Gene3D" id="3.40.50.300">
    <property type="entry name" value="P-loop containing nucleotide triphosphate hydrolases"/>
    <property type="match status" value="1"/>
</dbReference>
<organism evidence="1 2">
    <name type="scientific">Nonomuraea terrae</name>
    <dbReference type="NCBI Taxonomy" id="2530383"/>
    <lineage>
        <taxon>Bacteria</taxon>
        <taxon>Bacillati</taxon>
        <taxon>Actinomycetota</taxon>
        <taxon>Actinomycetes</taxon>
        <taxon>Streptosporangiales</taxon>
        <taxon>Streptosporangiaceae</taxon>
        <taxon>Nonomuraea</taxon>
    </lineage>
</organism>
<dbReference type="Proteomes" id="UP000295302">
    <property type="component" value="Unassembled WGS sequence"/>
</dbReference>
<keyword evidence="1" id="KW-0547">Nucleotide-binding</keyword>
<dbReference type="InterPro" id="IPR008571">
    <property type="entry name" value="HerA-like"/>
</dbReference>
<dbReference type="GO" id="GO:0005524">
    <property type="term" value="F:ATP binding"/>
    <property type="evidence" value="ECO:0007669"/>
    <property type="project" value="UniProtKB-KW"/>
</dbReference>
<dbReference type="AlphaFoldDB" id="A0A4R4YIA3"/>
<sequence>AEVVIWTPGRSRGRPLSFQPLPDFAAVLDDRDELDSALGLAVAALAPRANVDGDTAKARKGKAVLRQALEHFARSGGGGFAAFLGMLAALPFEAGRIDRADIIAAELGQLLTAATINDPLFAGDGEPVDPARLLTPSAGRRARVSVISLVGLNEDARPGFVSRLQMALFSWIKRNPAGDRPLTGLYVMDEAQALVPATPKTEALASTLTLASQARKYGLGLVFATQAPRGLHNQIAGNATTQFIGRMNSPTQISVVQTLARSRGGRADRVGRLETGQFYAVSDGVPEVLIRTPQCLTHHPPAPLTEEEILHRASR</sequence>
<gene>
    <name evidence="1" type="ORF">E1286_26405</name>
</gene>